<name>A0ABD4DZF9_9BURK</name>
<dbReference type="EMBL" id="LPAD01000081">
    <property type="protein sequence ID" value="KVN81591.1"/>
    <property type="molecule type" value="Genomic_DNA"/>
</dbReference>
<dbReference type="RefSeq" id="WP_060040809.1">
    <property type="nucleotide sequence ID" value="NZ_LPAD01000081.1"/>
</dbReference>
<reference evidence="1 2" key="1">
    <citation type="submission" date="2015-11" db="EMBL/GenBank/DDBJ databases">
        <title>Expanding the genomic diversity of Burkholderia species for the development of highly accurate diagnostics.</title>
        <authorList>
            <person name="Sahl J."/>
            <person name="Keim P."/>
            <person name="Wagner D."/>
        </authorList>
    </citation>
    <scope>NUCLEOTIDE SEQUENCE [LARGE SCALE GENOMIC DNA]</scope>
    <source>
        <strain evidence="1 2">MSMB1585WGS</strain>
    </source>
</reference>
<evidence type="ECO:0000313" key="1">
    <source>
        <dbReference type="EMBL" id="KVN81591.1"/>
    </source>
</evidence>
<organism evidence="1 2">
    <name type="scientific">Burkholderia ubonensis</name>
    <dbReference type="NCBI Taxonomy" id="101571"/>
    <lineage>
        <taxon>Bacteria</taxon>
        <taxon>Pseudomonadati</taxon>
        <taxon>Pseudomonadota</taxon>
        <taxon>Betaproteobacteria</taxon>
        <taxon>Burkholderiales</taxon>
        <taxon>Burkholderiaceae</taxon>
        <taxon>Burkholderia</taxon>
        <taxon>Burkholderia cepacia complex</taxon>
    </lineage>
</organism>
<sequence>MQELNHRDISLVSGGAFFFGSVTAHNVGGHNSIVAGILIEKGANVIINGKPVAPNSSSIHGATITIHGDSISMSDNSINGASTSYISLFRADWPRNFFNYF</sequence>
<dbReference type="Proteomes" id="UP000057910">
    <property type="component" value="Unassembled WGS sequence"/>
</dbReference>
<comment type="caution">
    <text evidence="1">The sequence shown here is derived from an EMBL/GenBank/DDBJ whole genome shotgun (WGS) entry which is preliminary data.</text>
</comment>
<dbReference type="AlphaFoldDB" id="A0ABD4DZF9"/>
<accession>A0ABD4DZF9</accession>
<gene>
    <name evidence="1" type="ORF">WJ68_20200</name>
</gene>
<protein>
    <submittedName>
        <fullName evidence="1">Uncharacterized protein</fullName>
    </submittedName>
</protein>
<evidence type="ECO:0000313" key="2">
    <source>
        <dbReference type="Proteomes" id="UP000057910"/>
    </source>
</evidence>
<proteinExistence type="predicted"/>